<evidence type="ECO:0000313" key="3">
    <source>
        <dbReference type="EMBL" id="MFD0800677.1"/>
    </source>
</evidence>
<feature type="domain" description="Putative Flp pilus-assembly TadG-like N-terminal" evidence="2">
    <location>
        <begin position="14"/>
        <end position="60"/>
    </location>
</feature>
<keyword evidence="4" id="KW-1185">Reference proteome</keyword>
<comment type="caution">
    <text evidence="3">The sequence shown here is derived from an EMBL/GenBank/DDBJ whole genome shotgun (WGS) entry which is preliminary data.</text>
</comment>
<dbReference type="Pfam" id="PF13400">
    <property type="entry name" value="Tad"/>
    <property type="match status" value="1"/>
</dbReference>
<gene>
    <name evidence="3" type="ORF">ACFQZU_05000</name>
</gene>
<proteinExistence type="predicted"/>
<accession>A0ABW3BBG7</accession>
<reference evidence="4" key="1">
    <citation type="journal article" date="2019" name="Int. J. Syst. Evol. Microbiol.">
        <title>The Global Catalogue of Microorganisms (GCM) 10K type strain sequencing project: providing services to taxonomists for standard genome sequencing and annotation.</title>
        <authorList>
            <consortium name="The Broad Institute Genomics Platform"/>
            <consortium name="The Broad Institute Genome Sequencing Center for Infectious Disease"/>
            <person name="Wu L."/>
            <person name="Ma J."/>
        </authorList>
    </citation>
    <scope>NUCLEOTIDE SEQUENCE [LARGE SCALE GENOMIC DNA]</scope>
    <source>
        <strain evidence="4">CCUG 63369</strain>
    </source>
</reference>
<organism evidence="3 4">
    <name type="scientific">Streptomonospora algeriensis</name>
    <dbReference type="NCBI Taxonomy" id="995084"/>
    <lineage>
        <taxon>Bacteria</taxon>
        <taxon>Bacillati</taxon>
        <taxon>Actinomycetota</taxon>
        <taxon>Actinomycetes</taxon>
        <taxon>Streptosporangiales</taxon>
        <taxon>Nocardiopsidaceae</taxon>
        <taxon>Streptomonospora</taxon>
    </lineage>
</organism>
<dbReference type="InterPro" id="IPR028087">
    <property type="entry name" value="Tad_N"/>
</dbReference>
<feature type="transmembrane region" description="Helical" evidence="1">
    <location>
        <begin position="16"/>
        <end position="36"/>
    </location>
</feature>
<evidence type="ECO:0000313" key="4">
    <source>
        <dbReference type="Proteomes" id="UP001596956"/>
    </source>
</evidence>
<protein>
    <submittedName>
        <fullName evidence="3">Pilus assembly protein TadG-related protein</fullName>
    </submittedName>
</protein>
<dbReference type="EMBL" id="JBHTHR010000082">
    <property type="protein sequence ID" value="MFD0800677.1"/>
    <property type="molecule type" value="Genomic_DNA"/>
</dbReference>
<name>A0ABW3BBG7_9ACTN</name>
<evidence type="ECO:0000259" key="2">
    <source>
        <dbReference type="Pfam" id="PF13400"/>
    </source>
</evidence>
<keyword evidence="1" id="KW-0812">Transmembrane</keyword>
<sequence length="232" mass="25267">MRINALASRNSDHGQANLFMLVGLTLSLIAALVLFVRLGNANTLRSDAQTAADSAALSAAGVARDNAARSLANGDMPYSRLYDPAEGRATAERYAQRNGATLERIRASDDNQGNLGNIVRVEIQTLDCQRELQQDDTRNWAYTACTEDNTPDRDSNHFGNAAAIAEVKIPDCDYIIGDVDIIGLTCDGQRVESFTHAQQLIDVRLTDSEGQYIYKPQGNELAFAPTPESMRS</sequence>
<keyword evidence="1" id="KW-1133">Transmembrane helix</keyword>
<keyword evidence="1" id="KW-0472">Membrane</keyword>
<evidence type="ECO:0000256" key="1">
    <source>
        <dbReference type="SAM" id="Phobius"/>
    </source>
</evidence>
<dbReference type="Proteomes" id="UP001596956">
    <property type="component" value="Unassembled WGS sequence"/>
</dbReference>